<dbReference type="GO" id="GO:0006979">
    <property type="term" value="P:response to oxidative stress"/>
    <property type="evidence" value="ECO:0007669"/>
    <property type="project" value="InterPro"/>
</dbReference>
<dbReference type="RefSeq" id="WP_130450881.1">
    <property type="nucleotide sequence ID" value="NZ_SHLA01000001.1"/>
</dbReference>
<feature type="domain" description="HTH merR-type" evidence="8">
    <location>
        <begin position="8"/>
        <end position="76"/>
    </location>
</feature>
<dbReference type="InterPro" id="IPR015358">
    <property type="entry name" value="Tscrpt_reg_MerR_DNA-bd"/>
</dbReference>
<organism evidence="9 10">
    <name type="scientific">Zhihengliuella halotolerans</name>
    <dbReference type="NCBI Taxonomy" id="370736"/>
    <lineage>
        <taxon>Bacteria</taxon>
        <taxon>Bacillati</taxon>
        <taxon>Actinomycetota</taxon>
        <taxon>Actinomycetes</taxon>
        <taxon>Micrococcales</taxon>
        <taxon>Micrococcaceae</taxon>
        <taxon>Zhihengliuella</taxon>
    </lineage>
</organism>
<dbReference type="InterPro" id="IPR010211">
    <property type="entry name" value="Redox-sen_tscrpt-act_SoxR"/>
</dbReference>
<keyword evidence="2" id="KW-0479">Metal-binding</keyword>
<dbReference type="GO" id="GO:0003700">
    <property type="term" value="F:DNA-binding transcription factor activity"/>
    <property type="evidence" value="ECO:0007669"/>
    <property type="project" value="InterPro"/>
</dbReference>
<dbReference type="InterPro" id="IPR000551">
    <property type="entry name" value="MerR-type_HTH_dom"/>
</dbReference>
<evidence type="ECO:0000256" key="4">
    <source>
        <dbReference type="ARBA" id="ARBA00023014"/>
    </source>
</evidence>
<evidence type="ECO:0000259" key="8">
    <source>
        <dbReference type="PROSITE" id="PS50937"/>
    </source>
</evidence>
<dbReference type="PROSITE" id="PS50937">
    <property type="entry name" value="HTH_MERR_2"/>
    <property type="match status" value="1"/>
</dbReference>
<evidence type="ECO:0000256" key="3">
    <source>
        <dbReference type="ARBA" id="ARBA00023004"/>
    </source>
</evidence>
<dbReference type="NCBIfam" id="TIGR01950">
    <property type="entry name" value="SoxR"/>
    <property type="match status" value="1"/>
</dbReference>
<evidence type="ECO:0000313" key="9">
    <source>
        <dbReference type="EMBL" id="RZU62269.1"/>
    </source>
</evidence>
<dbReference type="PRINTS" id="PR00040">
    <property type="entry name" value="HTHMERR"/>
</dbReference>
<keyword evidence="3" id="KW-0408">Iron</keyword>
<dbReference type="PANTHER" id="PTHR30204">
    <property type="entry name" value="REDOX-CYCLING DRUG-SENSING TRANSCRIPTIONAL ACTIVATOR SOXR"/>
    <property type="match status" value="1"/>
</dbReference>
<dbReference type="PROSITE" id="PS00552">
    <property type="entry name" value="HTH_MERR_1"/>
    <property type="match status" value="1"/>
</dbReference>
<keyword evidence="7" id="KW-0804">Transcription</keyword>
<dbReference type="Pfam" id="PF00376">
    <property type="entry name" value="MerR"/>
    <property type="match status" value="1"/>
</dbReference>
<keyword evidence="6" id="KW-0238">DNA-binding</keyword>
<accession>A0A4Q8AF78</accession>
<protein>
    <submittedName>
        <fullName evidence="9">MerR family redox-sensitive transcriptional activator SoxR</fullName>
    </submittedName>
</protein>
<gene>
    <name evidence="9" type="ORF">EV380_1862</name>
</gene>
<dbReference type="Gene3D" id="1.10.1660.10">
    <property type="match status" value="1"/>
</dbReference>
<evidence type="ECO:0000256" key="7">
    <source>
        <dbReference type="ARBA" id="ARBA00023163"/>
    </source>
</evidence>
<evidence type="ECO:0000313" key="10">
    <source>
        <dbReference type="Proteomes" id="UP000292685"/>
    </source>
</evidence>
<evidence type="ECO:0000256" key="1">
    <source>
        <dbReference type="ARBA" id="ARBA00022714"/>
    </source>
</evidence>
<name>A0A4Q8AF78_9MICC</name>
<evidence type="ECO:0000256" key="5">
    <source>
        <dbReference type="ARBA" id="ARBA00023015"/>
    </source>
</evidence>
<dbReference type="InterPro" id="IPR009061">
    <property type="entry name" value="DNA-bd_dom_put_sf"/>
</dbReference>
<dbReference type="GO" id="GO:0003677">
    <property type="term" value="F:DNA binding"/>
    <property type="evidence" value="ECO:0007669"/>
    <property type="project" value="UniProtKB-KW"/>
</dbReference>
<dbReference type="SUPFAM" id="SSF46955">
    <property type="entry name" value="Putative DNA-binding domain"/>
    <property type="match status" value="1"/>
</dbReference>
<dbReference type="GO" id="GO:0051537">
    <property type="term" value="F:2 iron, 2 sulfur cluster binding"/>
    <property type="evidence" value="ECO:0007669"/>
    <property type="project" value="UniProtKB-KW"/>
</dbReference>
<dbReference type="SMART" id="SM00422">
    <property type="entry name" value="HTH_MERR"/>
    <property type="match status" value="1"/>
</dbReference>
<dbReference type="CDD" id="cd01110">
    <property type="entry name" value="HTH_SoxR"/>
    <property type="match status" value="1"/>
</dbReference>
<dbReference type="Proteomes" id="UP000292685">
    <property type="component" value="Unassembled WGS sequence"/>
</dbReference>
<dbReference type="Pfam" id="PF09278">
    <property type="entry name" value="MerR-DNA-bind"/>
    <property type="match status" value="1"/>
</dbReference>
<sequence>MDESTAEELTVGQLAERSGLAISALHFYERKGLIHSRRTSGNQRRYPRSVLRRVAVVRAAQRAGIPLSTVAAALAHLPRNGVPSRTDWQRMSQAWRDEIEDRIIRLEHLRDRLDGCIGCGCLSMTSCAMVNPHDRLGEQGPGAPALDV</sequence>
<keyword evidence="10" id="KW-1185">Reference proteome</keyword>
<dbReference type="AlphaFoldDB" id="A0A4Q8AF78"/>
<dbReference type="EMBL" id="SHLA01000001">
    <property type="protein sequence ID" value="RZU62269.1"/>
    <property type="molecule type" value="Genomic_DNA"/>
</dbReference>
<dbReference type="OrthoDB" id="9802944at2"/>
<keyword evidence="4" id="KW-0411">Iron-sulfur</keyword>
<evidence type="ECO:0000256" key="2">
    <source>
        <dbReference type="ARBA" id="ARBA00022723"/>
    </source>
</evidence>
<evidence type="ECO:0000256" key="6">
    <source>
        <dbReference type="ARBA" id="ARBA00023125"/>
    </source>
</evidence>
<keyword evidence="5" id="KW-0805">Transcription regulation</keyword>
<dbReference type="PANTHER" id="PTHR30204:SF0">
    <property type="entry name" value="REDOX-SENSITIVE TRANSCRIPTIONAL ACTIVATOR SOXR"/>
    <property type="match status" value="1"/>
</dbReference>
<dbReference type="GO" id="GO:0046872">
    <property type="term" value="F:metal ion binding"/>
    <property type="evidence" value="ECO:0007669"/>
    <property type="project" value="UniProtKB-KW"/>
</dbReference>
<proteinExistence type="predicted"/>
<keyword evidence="1" id="KW-0001">2Fe-2S</keyword>
<dbReference type="InterPro" id="IPR047057">
    <property type="entry name" value="MerR_fam"/>
</dbReference>
<reference evidence="9 10" key="1">
    <citation type="submission" date="2019-02" db="EMBL/GenBank/DDBJ databases">
        <title>Sequencing the genomes of 1000 actinobacteria strains.</title>
        <authorList>
            <person name="Klenk H.-P."/>
        </authorList>
    </citation>
    <scope>NUCLEOTIDE SEQUENCE [LARGE SCALE GENOMIC DNA]</scope>
    <source>
        <strain evidence="9 10">DSM 17364</strain>
    </source>
</reference>
<comment type="caution">
    <text evidence="9">The sequence shown here is derived from an EMBL/GenBank/DDBJ whole genome shotgun (WGS) entry which is preliminary data.</text>
</comment>